<keyword evidence="4 10" id="KW-0812">Transmembrane</keyword>
<dbReference type="GO" id="GO:0044718">
    <property type="term" value="P:siderophore transmembrane transport"/>
    <property type="evidence" value="ECO:0007669"/>
    <property type="project" value="TreeGrafter"/>
</dbReference>
<evidence type="ECO:0000259" key="14">
    <source>
        <dbReference type="Pfam" id="PF00593"/>
    </source>
</evidence>
<reference evidence="16 17" key="1">
    <citation type="submission" date="2019-07" db="EMBL/GenBank/DDBJ databases">
        <title>Genomic Encyclopedia of Archaeal and Bacterial Type Strains, Phase II (KMG-II): from individual species to whole genera.</title>
        <authorList>
            <person name="Goeker M."/>
        </authorList>
    </citation>
    <scope>NUCLEOTIDE SEQUENCE [LARGE SCALE GENOMIC DNA]</scope>
    <source>
        <strain evidence="16 17">DSM 21935</strain>
    </source>
</reference>
<comment type="caution">
    <text evidence="16">The sequence shown here is derived from an EMBL/GenBank/DDBJ whole genome shotgun (WGS) entry which is preliminary data.</text>
</comment>
<dbReference type="SUPFAM" id="SSF56935">
    <property type="entry name" value="Porins"/>
    <property type="match status" value="1"/>
</dbReference>
<evidence type="ECO:0000256" key="11">
    <source>
        <dbReference type="RuleBase" id="RU003357"/>
    </source>
</evidence>
<dbReference type="InterPro" id="IPR000531">
    <property type="entry name" value="Beta-barrel_TonB"/>
</dbReference>
<evidence type="ECO:0000256" key="3">
    <source>
        <dbReference type="ARBA" id="ARBA00022452"/>
    </source>
</evidence>
<dbReference type="AlphaFoldDB" id="A0A5D3YMT4"/>
<dbReference type="InterPro" id="IPR039426">
    <property type="entry name" value="TonB-dep_rcpt-like"/>
</dbReference>
<evidence type="ECO:0000256" key="12">
    <source>
        <dbReference type="SAM" id="MobiDB-lite"/>
    </source>
</evidence>
<proteinExistence type="inferred from homology"/>
<dbReference type="Gene3D" id="2.60.40.1120">
    <property type="entry name" value="Carboxypeptidase-like, regulatory domain"/>
    <property type="match status" value="1"/>
</dbReference>
<evidence type="ECO:0000259" key="15">
    <source>
        <dbReference type="Pfam" id="PF07715"/>
    </source>
</evidence>
<dbReference type="RefSeq" id="WP_148899057.1">
    <property type="nucleotide sequence ID" value="NZ_VNHY01000002.1"/>
</dbReference>
<gene>
    <name evidence="16" type="ORF">LX73_1749</name>
</gene>
<evidence type="ECO:0000256" key="9">
    <source>
        <dbReference type="ARBA" id="ARBA00023237"/>
    </source>
</evidence>
<dbReference type="InterPro" id="IPR008969">
    <property type="entry name" value="CarboxyPept-like_regulatory"/>
</dbReference>
<evidence type="ECO:0000256" key="10">
    <source>
        <dbReference type="PROSITE-ProRule" id="PRU01360"/>
    </source>
</evidence>
<evidence type="ECO:0000256" key="1">
    <source>
        <dbReference type="ARBA" id="ARBA00004571"/>
    </source>
</evidence>
<evidence type="ECO:0000313" key="17">
    <source>
        <dbReference type="Proteomes" id="UP000324595"/>
    </source>
</evidence>
<keyword evidence="9 10" id="KW-0998">Cell outer membrane</keyword>
<feature type="domain" description="TonB-dependent receptor plug" evidence="15">
    <location>
        <begin position="121"/>
        <end position="246"/>
    </location>
</feature>
<feature type="domain" description="TonB-dependent receptor-like beta-barrel" evidence="14">
    <location>
        <begin position="454"/>
        <end position="918"/>
    </location>
</feature>
<dbReference type="GO" id="GO:0015344">
    <property type="term" value="F:siderophore uptake transmembrane transporter activity"/>
    <property type="evidence" value="ECO:0007669"/>
    <property type="project" value="TreeGrafter"/>
</dbReference>
<accession>A0A5D3YMT4</accession>
<keyword evidence="6 11" id="KW-0798">TonB box</keyword>
<keyword evidence="5 13" id="KW-0732">Signal</keyword>
<evidence type="ECO:0000256" key="4">
    <source>
        <dbReference type="ARBA" id="ARBA00022692"/>
    </source>
</evidence>
<evidence type="ECO:0000256" key="5">
    <source>
        <dbReference type="ARBA" id="ARBA00022729"/>
    </source>
</evidence>
<dbReference type="Pfam" id="PF13715">
    <property type="entry name" value="CarbopepD_reg_2"/>
    <property type="match status" value="1"/>
</dbReference>
<dbReference type="InterPro" id="IPR012910">
    <property type="entry name" value="Plug_dom"/>
</dbReference>
<keyword evidence="17" id="KW-1185">Reference proteome</keyword>
<feature type="signal peptide" evidence="13">
    <location>
        <begin position="1"/>
        <end position="21"/>
    </location>
</feature>
<sequence length="1072" mass="116940">MVKKILSLFTFCLIFSASAFAQTGTITGTVTDQSSGETLPSVNIFIVDTQQGTATNPDGEYTIKGVEYGTYTIRASFVGYKTVEQKVTVDQSTVNLDFSLSASTQELEDVVVTAYGVEKEVNDLPYSAQSVDTEQISETGSDDFISALSGRVSGLKVQSASGMGGSTDIVLRGYNSLTGNNQVLFVVDGVPYANNRFNSEATEEGSAGYDYGSTGVDINPDNIASMNVLKGPAAAALYGSRASNGAIVIETKKGTPGQKDVEVQFKSSVGVNMMNSNTFPTYQKEYGAGYVPSFFSEDINGDGNPDEVARYTADASFGPAFDSNRMVYQWESLYSDNPQPEPWTAAENMPSEFFETGTNVQNSISINGGISDGGYYNIGYSQSNIRGMLPNSELDKYKLNFKGGYQVSDKVTVSASINYSKTSGQGRPERGYSTIMSEFRQWWQTNVDIEKQRQSYFRNRKNNTWNLTSDKAGAFYWNNPYFEQYENYASDERDRYVGSAEVKYEVVDWLSFTGRVALDSYNQLIEERQNVNSVGVSSYFRQTESFSEYNFDLLANFNKRLNESVAIDGVVGANIRRSYTEGISASTTGGLLVPGLYSLDNSASSIQYPGETDRKLGVNGYFAQLNVNYNDYLNLSLTGRRDKSSSLPDGENVYYYPSASLGFTFSEFLNNDLLSFGKIRGSWSEVGNTAPAFSLQDTYQRPSNFGSAGRYTLPSTKNNPDLKPERTKSWEVGLQLGFIQDRIFIDASYYDENTIDQILPVNVSAASGYTSQFVNAGNVENRGVEVSFTGIPVQSRNLRWSITANWSKNVNTVKALAPNVNYYELASPQGGVSIGALEGGPYGAIRGSDFINVDGNPVNQDGGEPVVGPGGYYQSTTTSNNVIGNMNPDWRGSISNTVNVQNWTLDVLVDVRWGGDIFSLDQWYGQGTGLYPVTAGLNDKGNPKRDPVAQGGGARLDGVQADGSKNDVYAPVNYAGPYGYFSNPSAAYIYDGSYVKLREVGITYNLPQSLINKSGVLTSASISAKGRNLWIIHKNIPHADPEQNLAGSNVQGYQGGNLPSARNVTLNLKLNF</sequence>
<feature type="chain" id="PRO_5022922071" evidence="13">
    <location>
        <begin position="22"/>
        <end position="1072"/>
    </location>
</feature>
<keyword evidence="2 10" id="KW-0813">Transport</keyword>
<keyword evidence="3 10" id="KW-1134">Transmembrane beta strand</keyword>
<dbReference type="Pfam" id="PF00593">
    <property type="entry name" value="TonB_dep_Rec_b-barrel"/>
    <property type="match status" value="1"/>
</dbReference>
<dbReference type="Proteomes" id="UP000324595">
    <property type="component" value="Unassembled WGS sequence"/>
</dbReference>
<dbReference type="EMBL" id="VNHY01000002">
    <property type="protein sequence ID" value="TYP94027.1"/>
    <property type="molecule type" value="Genomic_DNA"/>
</dbReference>
<dbReference type="GO" id="GO:0009279">
    <property type="term" value="C:cell outer membrane"/>
    <property type="evidence" value="ECO:0007669"/>
    <property type="project" value="UniProtKB-SubCell"/>
</dbReference>
<dbReference type="PANTHER" id="PTHR30069:SF29">
    <property type="entry name" value="HEMOGLOBIN AND HEMOGLOBIN-HAPTOGLOBIN-BINDING PROTEIN 1-RELATED"/>
    <property type="match status" value="1"/>
</dbReference>
<dbReference type="SUPFAM" id="SSF49464">
    <property type="entry name" value="Carboxypeptidase regulatory domain-like"/>
    <property type="match status" value="1"/>
</dbReference>
<comment type="subcellular location">
    <subcellularLocation>
        <location evidence="1 10">Cell outer membrane</location>
        <topology evidence="1 10">Multi-pass membrane protein</topology>
    </subcellularLocation>
</comment>
<evidence type="ECO:0000256" key="8">
    <source>
        <dbReference type="ARBA" id="ARBA00023170"/>
    </source>
</evidence>
<dbReference type="Gene3D" id="2.170.130.10">
    <property type="entry name" value="TonB-dependent receptor, plug domain"/>
    <property type="match status" value="1"/>
</dbReference>
<dbReference type="PROSITE" id="PS52016">
    <property type="entry name" value="TONB_DEPENDENT_REC_3"/>
    <property type="match status" value="1"/>
</dbReference>
<comment type="similarity">
    <text evidence="10 11">Belongs to the TonB-dependent receptor family.</text>
</comment>
<dbReference type="InterPro" id="IPR023997">
    <property type="entry name" value="TonB-dep_OMP_SusC/RagA_CS"/>
</dbReference>
<keyword evidence="7 10" id="KW-0472">Membrane</keyword>
<protein>
    <submittedName>
        <fullName evidence="16">TonB-linked outer membrane protein, SusC/RagA family</fullName>
    </submittedName>
</protein>
<dbReference type="InterPro" id="IPR036942">
    <property type="entry name" value="Beta-barrel_TonB_sf"/>
</dbReference>
<evidence type="ECO:0000256" key="6">
    <source>
        <dbReference type="ARBA" id="ARBA00023077"/>
    </source>
</evidence>
<name>A0A5D3YMT4_9BACT</name>
<evidence type="ECO:0000256" key="13">
    <source>
        <dbReference type="SAM" id="SignalP"/>
    </source>
</evidence>
<dbReference type="NCBIfam" id="TIGR04057">
    <property type="entry name" value="SusC_RagA_signa"/>
    <property type="match status" value="1"/>
</dbReference>
<dbReference type="Gene3D" id="2.40.170.20">
    <property type="entry name" value="TonB-dependent receptor, beta-barrel domain"/>
    <property type="match status" value="1"/>
</dbReference>
<dbReference type="Pfam" id="PF07715">
    <property type="entry name" value="Plug"/>
    <property type="match status" value="1"/>
</dbReference>
<dbReference type="InterPro" id="IPR023996">
    <property type="entry name" value="TonB-dep_OMP_SusC/RagA"/>
</dbReference>
<evidence type="ECO:0000313" key="16">
    <source>
        <dbReference type="EMBL" id="TYP94027.1"/>
    </source>
</evidence>
<evidence type="ECO:0000256" key="7">
    <source>
        <dbReference type="ARBA" id="ARBA00023136"/>
    </source>
</evidence>
<dbReference type="PANTHER" id="PTHR30069">
    <property type="entry name" value="TONB-DEPENDENT OUTER MEMBRANE RECEPTOR"/>
    <property type="match status" value="1"/>
</dbReference>
<organism evidence="16 17">
    <name type="scientific">Fodinibius salinus</name>
    <dbReference type="NCBI Taxonomy" id="860790"/>
    <lineage>
        <taxon>Bacteria</taxon>
        <taxon>Pseudomonadati</taxon>
        <taxon>Balneolota</taxon>
        <taxon>Balneolia</taxon>
        <taxon>Balneolales</taxon>
        <taxon>Balneolaceae</taxon>
        <taxon>Fodinibius</taxon>
    </lineage>
</organism>
<dbReference type="OrthoDB" id="9768177at2"/>
<dbReference type="InterPro" id="IPR037066">
    <property type="entry name" value="Plug_dom_sf"/>
</dbReference>
<feature type="region of interest" description="Disordered" evidence="12">
    <location>
        <begin position="705"/>
        <end position="724"/>
    </location>
</feature>
<keyword evidence="8" id="KW-0675">Receptor</keyword>
<dbReference type="NCBIfam" id="TIGR04056">
    <property type="entry name" value="OMP_RagA_SusC"/>
    <property type="match status" value="1"/>
</dbReference>
<evidence type="ECO:0000256" key="2">
    <source>
        <dbReference type="ARBA" id="ARBA00022448"/>
    </source>
</evidence>